<evidence type="ECO:0000313" key="2">
    <source>
        <dbReference type="EMBL" id="GLD29198.1"/>
    </source>
</evidence>
<name>A0A9P3Q5F5_9MYCO</name>
<gene>
    <name evidence="2" type="ORF">Mkiyose1413_10810</name>
    <name evidence="1" type="ORF">SRL2020028_09060</name>
</gene>
<comment type="caution">
    <text evidence="2">The sequence shown here is derived from an EMBL/GenBank/DDBJ whole genome shotgun (WGS) entry which is preliminary data.</text>
</comment>
<dbReference type="EMBL" id="BRZI01000004">
    <property type="protein sequence ID" value="GLD29198.1"/>
    <property type="molecule type" value="Genomic_DNA"/>
</dbReference>
<proteinExistence type="predicted"/>
<dbReference type="Proteomes" id="UP001165663">
    <property type="component" value="Unassembled WGS sequence"/>
</dbReference>
<dbReference type="AlphaFoldDB" id="A0A9P3Q5F5"/>
<dbReference type="GeneID" id="83629353"/>
<organism evidence="2 3">
    <name type="scientific">Mycobacterium kiyosense</name>
    <dbReference type="NCBI Taxonomy" id="2871094"/>
    <lineage>
        <taxon>Bacteria</taxon>
        <taxon>Bacillati</taxon>
        <taxon>Actinomycetota</taxon>
        <taxon>Actinomycetes</taxon>
        <taxon>Mycobacteriales</taxon>
        <taxon>Mycobacteriaceae</taxon>
        <taxon>Mycobacterium</taxon>
    </lineage>
</organism>
<keyword evidence="3" id="KW-1185">Reference proteome</keyword>
<dbReference type="Proteomes" id="UP001064782">
    <property type="component" value="Unassembled WGS sequence"/>
</dbReference>
<sequence>MDDRSANQGPPQEAYGRVTNAERYRVLHDIARALLDDLERRFEVAREVSTEADQHSASAVPVVRLVPADAAASPLTVVFDDFPGLLVRMGDDCSVGLPACGCDACDEAVERCAEQLHDYAEVCAAGDFGERIVQAQGWWHERWYAFPTGTSWNPTPVDVPQRDALRRAFGGDERRWSPWPQRVGAD</sequence>
<protein>
    <submittedName>
        <fullName evidence="2">Uncharacterized protein</fullName>
    </submittedName>
</protein>
<dbReference type="EMBL" id="BRXE01000005">
    <property type="protein sequence ID" value="GLB81650.1"/>
    <property type="molecule type" value="Genomic_DNA"/>
</dbReference>
<dbReference type="RefSeq" id="WP_236981936.1">
    <property type="nucleotide sequence ID" value="NZ_BRXE01000005.1"/>
</dbReference>
<dbReference type="Pfam" id="PF19736">
    <property type="entry name" value="DUF6226"/>
    <property type="match status" value="1"/>
</dbReference>
<evidence type="ECO:0000313" key="3">
    <source>
        <dbReference type="Proteomes" id="UP001064782"/>
    </source>
</evidence>
<evidence type="ECO:0000313" key="1">
    <source>
        <dbReference type="EMBL" id="GLB81650.1"/>
    </source>
</evidence>
<accession>A0A9P3Q5F5</accession>
<dbReference type="InterPro" id="IPR045773">
    <property type="entry name" value="DUF6226"/>
</dbReference>
<reference evidence="2" key="1">
    <citation type="submission" date="2022-08" db="EMBL/GenBank/DDBJ databases">
        <title>Mycobacterium kiyosense sp. nov., scotochromogenic slow-glowing species isolated from respiratory specimens.</title>
        <authorList>
            <person name="Fukano H."/>
            <person name="Kazumi Y."/>
            <person name="Sakagami N."/>
            <person name="Ato M."/>
            <person name="Mitarai S."/>
            <person name="Hoshino Y."/>
        </authorList>
    </citation>
    <scope>NUCLEOTIDE SEQUENCE</scope>
    <source>
        <strain evidence="2">1413</strain>
        <strain evidence="1">SRL2020-028</strain>
    </source>
</reference>